<proteinExistence type="predicted"/>
<evidence type="ECO:0000256" key="1">
    <source>
        <dbReference type="SAM" id="MobiDB-lite"/>
    </source>
</evidence>
<dbReference type="GeneID" id="105003684"/>
<feature type="compositionally biased region" description="Polar residues" evidence="1">
    <location>
        <begin position="1"/>
        <end position="11"/>
    </location>
</feature>
<evidence type="ECO:0000313" key="2">
    <source>
        <dbReference type="Proteomes" id="UP000515208"/>
    </source>
</evidence>
<organism evidence="2 3">
    <name type="scientific">Bison bison bison</name>
    <name type="common">North American plains bison</name>
    <dbReference type="NCBI Taxonomy" id="43346"/>
    <lineage>
        <taxon>Eukaryota</taxon>
        <taxon>Metazoa</taxon>
        <taxon>Chordata</taxon>
        <taxon>Craniata</taxon>
        <taxon>Vertebrata</taxon>
        <taxon>Euteleostomi</taxon>
        <taxon>Mammalia</taxon>
        <taxon>Eutheria</taxon>
        <taxon>Laurasiatheria</taxon>
        <taxon>Artiodactyla</taxon>
        <taxon>Ruminantia</taxon>
        <taxon>Pecora</taxon>
        <taxon>Bovidae</taxon>
        <taxon>Bovinae</taxon>
        <taxon>Bison</taxon>
    </lineage>
</organism>
<gene>
    <name evidence="3" type="primary">LOC105003684</name>
</gene>
<keyword evidence="2" id="KW-1185">Reference proteome</keyword>
<dbReference type="AlphaFoldDB" id="A0A6P3J654"/>
<reference evidence="3" key="1">
    <citation type="submission" date="2025-08" db="UniProtKB">
        <authorList>
            <consortium name="RefSeq"/>
        </authorList>
    </citation>
    <scope>IDENTIFICATION</scope>
    <source>
        <tissue evidence="3">Blood</tissue>
    </source>
</reference>
<dbReference type="RefSeq" id="XP_010859327.1">
    <property type="nucleotide sequence ID" value="XM_010861025.1"/>
</dbReference>
<dbReference type="Proteomes" id="UP000515208">
    <property type="component" value="Unplaced"/>
</dbReference>
<accession>A0A6P3J654</accession>
<name>A0A6P3J654_BISBB</name>
<feature type="compositionally biased region" description="Basic and acidic residues" evidence="1">
    <location>
        <begin position="42"/>
        <end position="54"/>
    </location>
</feature>
<feature type="region of interest" description="Disordered" evidence="1">
    <location>
        <begin position="1"/>
        <end position="65"/>
    </location>
</feature>
<feature type="compositionally biased region" description="Basic and acidic residues" evidence="1">
    <location>
        <begin position="12"/>
        <end position="29"/>
    </location>
</feature>
<dbReference type="KEGG" id="bbis:105003684"/>
<evidence type="ECO:0000313" key="3">
    <source>
        <dbReference type="RefSeq" id="XP_010859327.1"/>
    </source>
</evidence>
<protein>
    <submittedName>
        <fullName evidence="3">Uncharacterized protein LOC105003684</fullName>
    </submittedName>
</protein>
<sequence>MVSARGLSSLSETERRGDGGREASGEHRPINPSADLLPFPEKFSRSRRSGDKWKRKERGGGGGEAELAGDCRGFSQAEDRSGDLTFWQWAVLRKCRRLLPGGVLSVEEEGTKLEELEAAHLTGLELRFCFLWEYFCLIECLWISRLCFSCVAQTNRCGVRDSAGWGWGGPAGGPPRPHHVECPHAACSSPVRAHWRAPGAQRY</sequence>